<protein>
    <submittedName>
        <fullName evidence="1">Uncharacterized protein</fullName>
    </submittedName>
</protein>
<dbReference type="EMBL" id="JBBPBM010000093">
    <property type="protein sequence ID" value="KAK8509161.1"/>
    <property type="molecule type" value="Genomic_DNA"/>
</dbReference>
<keyword evidence="2" id="KW-1185">Reference proteome</keyword>
<organism evidence="1 2">
    <name type="scientific">Hibiscus sabdariffa</name>
    <name type="common">roselle</name>
    <dbReference type="NCBI Taxonomy" id="183260"/>
    <lineage>
        <taxon>Eukaryota</taxon>
        <taxon>Viridiplantae</taxon>
        <taxon>Streptophyta</taxon>
        <taxon>Embryophyta</taxon>
        <taxon>Tracheophyta</taxon>
        <taxon>Spermatophyta</taxon>
        <taxon>Magnoliopsida</taxon>
        <taxon>eudicotyledons</taxon>
        <taxon>Gunneridae</taxon>
        <taxon>Pentapetalae</taxon>
        <taxon>rosids</taxon>
        <taxon>malvids</taxon>
        <taxon>Malvales</taxon>
        <taxon>Malvaceae</taxon>
        <taxon>Malvoideae</taxon>
        <taxon>Hibiscus</taxon>
    </lineage>
</organism>
<evidence type="ECO:0000313" key="2">
    <source>
        <dbReference type="Proteomes" id="UP001472677"/>
    </source>
</evidence>
<accession>A0ABR2BPT1</accession>
<dbReference type="Proteomes" id="UP001472677">
    <property type="component" value="Unassembled WGS sequence"/>
</dbReference>
<gene>
    <name evidence="1" type="ORF">V6N12_018249</name>
</gene>
<evidence type="ECO:0000313" key="1">
    <source>
        <dbReference type="EMBL" id="KAK8509161.1"/>
    </source>
</evidence>
<name>A0ABR2BPT1_9ROSI</name>
<proteinExistence type="predicted"/>
<reference evidence="1 2" key="1">
    <citation type="journal article" date="2024" name="G3 (Bethesda)">
        <title>Genome assembly of Hibiscus sabdariffa L. provides insights into metabolisms of medicinal natural products.</title>
        <authorList>
            <person name="Kim T."/>
        </authorList>
    </citation>
    <scope>NUCLEOTIDE SEQUENCE [LARGE SCALE GENOMIC DNA]</scope>
    <source>
        <strain evidence="1">TK-2024</strain>
        <tissue evidence="1">Old leaves</tissue>
    </source>
</reference>
<comment type="caution">
    <text evidence="1">The sequence shown here is derived from an EMBL/GenBank/DDBJ whole genome shotgun (WGS) entry which is preliminary data.</text>
</comment>
<sequence>MVWLQKEADEELVDGGDRLVFWVNKYKKKKGERPSEAGGIETRRRRQRMGSLEGIMDGGDQNVAEAAAAAIINPSDEIA</sequence>